<organism evidence="3 4">
    <name type="scientific">Hibiscus sabdariffa</name>
    <name type="common">roselle</name>
    <dbReference type="NCBI Taxonomy" id="183260"/>
    <lineage>
        <taxon>Eukaryota</taxon>
        <taxon>Viridiplantae</taxon>
        <taxon>Streptophyta</taxon>
        <taxon>Embryophyta</taxon>
        <taxon>Tracheophyta</taxon>
        <taxon>Spermatophyta</taxon>
        <taxon>Magnoliopsida</taxon>
        <taxon>eudicotyledons</taxon>
        <taxon>Gunneridae</taxon>
        <taxon>Pentapetalae</taxon>
        <taxon>rosids</taxon>
        <taxon>malvids</taxon>
        <taxon>Malvales</taxon>
        <taxon>Malvaceae</taxon>
        <taxon>Malvoideae</taxon>
        <taxon>Hibiscus</taxon>
    </lineage>
</organism>
<dbReference type="SUPFAM" id="SSF52777">
    <property type="entry name" value="CoA-dependent acyltransferases"/>
    <property type="match status" value="1"/>
</dbReference>
<accession>A0ABR2CWJ7</accession>
<dbReference type="InterPro" id="IPR023213">
    <property type="entry name" value="CAT-like_dom_sf"/>
</dbReference>
<dbReference type="EMBL" id="JBBPBM010000041">
    <property type="protein sequence ID" value="KAK8524718.1"/>
    <property type="molecule type" value="Genomic_DNA"/>
</dbReference>
<dbReference type="InterPro" id="IPR050317">
    <property type="entry name" value="Plant_Fungal_Acyltransferase"/>
</dbReference>
<comment type="similarity">
    <text evidence="1">Belongs to the plant acyltransferase family.</text>
</comment>
<gene>
    <name evidence="3" type="ORF">V6N12_029576</name>
</gene>
<evidence type="ECO:0000313" key="3">
    <source>
        <dbReference type="EMBL" id="KAK8524718.1"/>
    </source>
</evidence>
<keyword evidence="4" id="KW-1185">Reference proteome</keyword>
<name>A0ABR2CWJ7_9ROSI</name>
<protein>
    <submittedName>
        <fullName evidence="3">Uncharacterized protein</fullName>
    </submittedName>
</protein>
<reference evidence="3 4" key="1">
    <citation type="journal article" date="2024" name="G3 (Bethesda)">
        <title>Genome assembly of Hibiscus sabdariffa L. provides insights into metabolisms of medicinal natural products.</title>
        <authorList>
            <person name="Kim T."/>
        </authorList>
    </citation>
    <scope>NUCLEOTIDE SEQUENCE [LARGE SCALE GENOMIC DNA]</scope>
    <source>
        <strain evidence="3">TK-2024</strain>
        <tissue evidence="3">Old leaves</tissue>
    </source>
</reference>
<dbReference type="Gene3D" id="3.30.559.10">
    <property type="entry name" value="Chloramphenicol acetyltransferase-like domain"/>
    <property type="match status" value="2"/>
</dbReference>
<sequence length="260" mass="28932">MELTVKESTIVRPAGETFKGSLWNSNIDVLNPRFHVPTVTKFRCGGVCLGIGFQHTLGDAKSAVHFINSWADIARGLSPAIPPFVDRTLFHARVSPTPKFHHVEYDPSPRLKTNDDRPDDLKKSSVSAFKITVDQLNALKAKVNTSNGTKYTSFNVLAAHIWRCASKARGLSYDQPTKIHFPVDGRSKLNPPLPVGYFGNVTFIAAQITRAGDLETKPFIDTVKRIHEGLKRFWMGSSDLYGANNCPPRRHDACNSKFKQ</sequence>
<dbReference type="Proteomes" id="UP001472677">
    <property type="component" value="Unassembled WGS sequence"/>
</dbReference>
<comment type="caution">
    <text evidence="3">The sequence shown here is derived from an EMBL/GenBank/DDBJ whole genome shotgun (WGS) entry which is preliminary data.</text>
</comment>
<evidence type="ECO:0000256" key="1">
    <source>
        <dbReference type="ARBA" id="ARBA00009861"/>
    </source>
</evidence>
<evidence type="ECO:0000313" key="4">
    <source>
        <dbReference type="Proteomes" id="UP001472677"/>
    </source>
</evidence>
<dbReference type="Pfam" id="PF02458">
    <property type="entry name" value="Transferase"/>
    <property type="match status" value="1"/>
</dbReference>
<dbReference type="PANTHER" id="PTHR31642:SF196">
    <property type="entry name" value="SHIKIMATE O-HYDROXYCINNAMOYLTRANSFERASE-LIKE"/>
    <property type="match status" value="1"/>
</dbReference>
<proteinExistence type="inferred from homology"/>
<dbReference type="PANTHER" id="PTHR31642">
    <property type="entry name" value="TRICHOTHECENE 3-O-ACETYLTRANSFERASE"/>
    <property type="match status" value="1"/>
</dbReference>
<feature type="region of interest" description="Disordered" evidence="2">
    <location>
        <begin position="101"/>
        <end position="120"/>
    </location>
</feature>
<evidence type="ECO:0000256" key="2">
    <source>
        <dbReference type="SAM" id="MobiDB-lite"/>
    </source>
</evidence>